<proteinExistence type="predicted"/>
<protein>
    <recommendedName>
        <fullName evidence="4">Lipoprotein</fullName>
    </recommendedName>
</protein>
<evidence type="ECO:0000313" key="2">
    <source>
        <dbReference type="EMBL" id="RZT92053.1"/>
    </source>
</evidence>
<dbReference type="PROSITE" id="PS51257">
    <property type="entry name" value="PROKAR_LIPOPROTEIN"/>
    <property type="match status" value="1"/>
</dbReference>
<dbReference type="AlphaFoldDB" id="A0A4Q7V9S8"/>
<keyword evidence="1" id="KW-0732">Signal</keyword>
<accession>A0A4Q7V9S8</accession>
<dbReference type="EMBL" id="SHKO01000004">
    <property type="protein sequence ID" value="RZT92053.1"/>
    <property type="molecule type" value="Genomic_DNA"/>
</dbReference>
<gene>
    <name evidence="2" type="ORF">EV681_3960</name>
</gene>
<evidence type="ECO:0000313" key="3">
    <source>
        <dbReference type="Proteomes" id="UP000293398"/>
    </source>
</evidence>
<comment type="caution">
    <text evidence="2">The sequence shown here is derived from an EMBL/GenBank/DDBJ whole genome shotgun (WGS) entry which is preliminary data.</text>
</comment>
<reference evidence="2 3" key="1">
    <citation type="submission" date="2019-02" db="EMBL/GenBank/DDBJ databases">
        <title>Genomic Encyclopedia of Type Strains, Phase IV (KMG-IV): sequencing the most valuable type-strain genomes for metagenomic binning, comparative biology and taxonomic classification.</title>
        <authorList>
            <person name="Goeker M."/>
        </authorList>
    </citation>
    <scope>NUCLEOTIDE SEQUENCE [LARGE SCALE GENOMIC DNA]</scope>
    <source>
        <strain evidence="2 3">DSM 23814</strain>
    </source>
</reference>
<evidence type="ECO:0008006" key="4">
    <source>
        <dbReference type="Google" id="ProtNLM"/>
    </source>
</evidence>
<feature type="signal peptide" evidence="1">
    <location>
        <begin position="1"/>
        <end position="24"/>
    </location>
</feature>
<feature type="chain" id="PRO_5020306497" description="Lipoprotein" evidence="1">
    <location>
        <begin position="25"/>
        <end position="54"/>
    </location>
</feature>
<evidence type="ECO:0000256" key="1">
    <source>
        <dbReference type="SAM" id="SignalP"/>
    </source>
</evidence>
<keyword evidence="3" id="KW-1185">Reference proteome</keyword>
<name>A0A4Q7V9S8_9BURK</name>
<dbReference type="Proteomes" id="UP000293398">
    <property type="component" value="Unassembled WGS sequence"/>
</dbReference>
<sequence>MKAMICTLALFLGFGLLSGCAGNAADSGRSGSKVQIYGTVDSGVGYQSKRISRD</sequence>
<organism evidence="2 3">
    <name type="scientific">Advenella incenata</name>
    <dbReference type="NCBI Taxonomy" id="267800"/>
    <lineage>
        <taxon>Bacteria</taxon>
        <taxon>Pseudomonadati</taxon>
        <taxon>Pseudomonadota</taxon>
        <taxon>Betaproteobacteria</taxon>
        <taxon>Burkholderiales</taxon>
        <taxon>Alcaligenaceae</taxon>
    </lineage>
</organism>